<accession>J9AZ80</accession>
<dbReference type="EMBL" id="ADBV01004983">
    <property type="protein sequence ID" value="EJW79925.1"/>
    <property type="molecule type" value="Genomic_DNA"/>
</dbReference>
<evidence type="ECO:0000313" key="1">
    <source>
        <dbReference type="EMBL" id="EJW79925.1"/>
    </source>
</evidence>
<name>J9AZ80_WUCBA</name>
<evidence type="ECO:0000313" key="2">
    <source>
        <dbReference type="Proteomes" id="UP000004810"/>
    </source>
</evidence>
<dbReference type="Proteomes" id="UP000004810">
    <property type="component" value="Unassembled WGS sequence"/>
</dbReference>
<reference evidence="2" key="1">
    <citation type="submission" date="2012-08" db="EMBL/GenBank/DDBJ databases">
        <title>The Genome Sequence of Wuchereria bancrofti.</title>
        <authorList>
            <person name="Nutman T.B."/>
            <person name="Fink D.L."/>
            <person name="Russ C."/>
            <person name="Young S."/>
            <person name="Zeng Q."/>
            <person name="Koehrsen M."/>
            <person name="Alvarado L."/>
            <person name="Berlin A."/>
            <person name="Chapman S.B."/>
            <person name="Chen Z."/>
            <person name="Freedman E."/>
            <person name="Gellesch M."/>
            <person name="Goldberg J."/>
            <person name="Griggs A."/>
            <person name="Gujja S."/>
            <person name="Heilman E.R."/>
            <person name="Heiman D."/>
            <person name="Hepburn T."/>
            <person name="Howarth C."/>
            <person name="Jen D."/>
            <person name="Larson L."/>
            <person name="Lewis B."/>
            <person name="Mehta T."/>
            <person name="Park D."/>
            <person name="Pearson M."/>
            <person name="Roberts A."/>
            <person name="Saif S."/>
            <person name="Shea T."/>
            <person name="Shenoy N."/>
            <person name="Sisk P."/>
            <person name="Stolte C."/>
            <person name="Sykes S."/>
            <person name="Walk T."/>
            <person name="White J."/>
            <person name="Yandava C."/>
            <person name="Haas B."/>
            <person name="Henn M.R."/>
            <person name="Nusbaum C."/>
            <person name="Birren B."/>
        </authorList>
    </citation>
    <scope>NUCLEOTIDE SEQUENCE [LARGE SCALE GENOMIC DNA]</scope>
    <source>
        <strain evidence="2">NA</strain>
    </source>
</reference>
<sequence>MDHLDLSTLKLNLLGKALSKQPVLISLIKEDRSGLRNLRSDKNISTIFVSKAIKFNIMAPPDSMSFHNREFLSIIILLMLKTMAVKNELLIFENFSVTFV</sequence>
<organism evidence="1 2">
    <name type="scientific">Wuchereria bancrofti</name>
    <dbReference type="NCBI Taxonomy" id="6293"/>
    <lineage>
        <taxon>Eukaryota</taxon>
        <taxon>Metazoa</taxon>
        <taxon>Ecdysozoa</taxon>
        <taxon>Nematoda</taxon>
        <taxon>Chromadorea</taxon>
        <taxon>Rhabditida</taxon>
        <taxon>Spirurina</taxon>
        <taxon>Spiruromorpha</taxon>
        <taxon>Filarioidea</taxon>
        <taxon>Onchocercidae</taxon>
        <taxon>Wuchereria</taxon>
    </lineage>
</organism>
<comment type="caution">
    <text evidence="1">The sequence shown here is derived from an EMBL/GenBank/DDBJ whole genome shotgun (WGS) entry which is preliminary data.</text>
</comment>
<proteinExistence type="predicted"/>
<gene>
    <name evidence="1" type="ORF">WUBG_09166</name>
</gene>
<dbReference type="AlphaFoldDB" id="J9AZ80"/>
<protein>
    <submittedName>
        <fullName evidence="1">Uncharacterized protein</fullName>
    </submittedName>
</protein>